<protein>
    <submittedName>
        <fullName evidence="7">Uncharacterized protein</fullName>
    </submittedName>
</protein>
<comment type="caution">
    <text evidence="7">The sequence shown here is derived from an EMBL/GenBank/DDBJ whole genome shotgun (WGS) entry which is preliminary data.</text>
</comment>
<evidence type="ECO:0000256" key="2">
    <source>
        <dbReference type="ARBA" id="ARBA00009773"/>
    </source>
</evidence>
<evidence type="ECO:0000313" key="8">
    <source>
        <dbReference type="Proteomes" id="UP001431783"/>
    </source>
</evidence>
<comment type="similarity">
    <text evidence="2">Belongs to the autoinducer-2 exporter (AI-2E) (TC 2.A.86) family.</text>
</comment>
<evidence type="ECO:0000256" key="6">
    <source>
        <dbReference type="SAM" id="Phobius"/>
    </source>
</evidence>
<feature type="transmembrane region" description="Helical" evidence="6">
    <location>
        <begin position="29"/>
        <end position="50"/>
    </location>
</feature>
<dbReference type="GO" id="GO:0016020">
    <property type="term" value="C:membrane"/>
    <property type="evidence" value="ECO:0007669"/>
    <property type="project" value="UniProtKB-SubCell"/>
</dbReference>
<gene>
    <name evidence="7" type="ORF">WA026_007883</name>
</gene>
<comment type="subcellular location">
    <subcellularLocation>
        <location evidence="1">Membrane</location>
        <topology evidence="1">Multi-pass membrane protein</topology>
    </subcellularLocation>
</comment>
<dbReference type="PANTHER" id="PTHR21716">
    <property type="entry name" value="TRANSMEMBRANE PROTEIN"/>
    <property type="match status" value="1"/>
</dbReference>
<organism evidence="7 8">
    <name type="scientific">Henosepilachna vigintioctopunctata</name>
    <dbReference type="NCBI Taxonomy" id="420089"/>
    <lineage>
        <taxon>Eukaryota</taxon>
        <taxon>Metazoa</taxon>
        <taxon>Ecdysozoa</taxon>
        <taxon>Arthropoda</taxon>
        <taxon>Hexapoda</taxon>
        <taxon>Insecta</taxon>
        <taxon>Pterygota</taxon>
        <taxon>Neoptera</taxon>
        <taxon>Endopterygota</taxon>
        <taxon>Coleoptera</taxon>
        <taxon>Polyphaga</taxon>
        <taxon>Cucujiformia</taxon>
        <taxon>Coccinelloidea</taxon>
        <taxon>Coccinellidae</taxon>
        <taxon>Epilachninae</taxon>
        <taxon>Epilachnini</taxon>
        <taxon>Henosepilachna</taxon>
    </lineage>
</organism>
<evidence type="ECO:0000313" key="7">
    <source>
        <dbReference type="EMBL" id="KAK9875492.1"/>
    </source>
</evidence>
<accession>A0AAW1U5G5</accession>
<keyword evidence="4 6" id="KW-1133">Transmembrane helix</keyword>
<evidence type="ECO:0000256" key="1">
    <source>
        <dbReference type="ARBA" id="ARBA00004141"/>
    </source>
</evidence>
<proteinExistence type="inferred from homology"/>
<dbReference type="PANTHER" id="PTHR21716:SF4">
    <property type="entry name" value="TRANSMEMBRANE PROTEIN 245"/>
    <property type="match status" value="1"/>
</dbReference>
<name>A0AAW1U5G5_9CUCU</name>
<dbReference type="AlphaFoldDB" id="A0AAW1U5G5"/>
<keyword evidence="5 6" id="KW-0472">Membrane</keyword>
<dbReference type="Proteomes" id="UP001431783">
    <property type="component" value="Unassembled WGS sequence"/>
</dbReference>
<reference evidence="7 8" key="1">
    <citation type="submission" date="2023-03" db="EMBL/GenBank/DDBJ databases">
        <title>Genome insight into feeding habits of ladybird beetles.</title>
        <authorList>
            <person name="Li H.-S."/>
            <person name="Huang Y.-H."/>
            <person name="Pang H."/>
        </authorList>
    </citation>
    <scope>NUCLEOTIDE SEQUENCE [LARGE SCALE GENOMIC DNA]</scope>
    <source>
        <strain evidence="7">SYSU_2023b</strain>
        <tissue evidence="7">Whole body</tissue>
    </source>
</reference>
<dbReference type="EMBL" id="JARQZJ010000033">
    <property type="protein sequence ID" value="KAK9875492.1"/>
    <property type="molecule type" value="Genomic_DNA"/>
</dbReference>
<dbReference type="InterPro" id="IPR002549">
    <property type="entry name" value="AI-2E-like"/>
</dbReference>
<keyword evidence="8" id="KW-1185">Reference proteome</keyword>
<evidence type="ECO:0000256" key="5">
    <source>
        <dbReference type="ARBA" id="ARBA00023136"/>
    </source>
</evidence>
<keyword evidence="3 6" id="KW-0812">Transmembrane</keyword>
<sequence length="106" mass="11922">MDTRSPLEGIFNIIGGGLPQGHDKPLKQALYNAVALLLLFLCCAAGWALFVILEPFMKPLMWALLVGSVLHPLKRSLRDTFQIGLKSWKKLIHLLLLVYSFANEYN</sequence>
<evidence type="ECO:0000256" key="3">
    <source>
        <dbReference type="ARBA" id="ARBA00022692"/>
    </source>
</evidence>
<evidence type="ECO:0000256" key="4">
    <source>
        <dbReference type="ARBA" id="ARBA00022989"/>
    </source>
</evidence>